<feature type="region of interest" description="Disordered" evidence="1">
    <location>
        <begin position="231"/>
        <end position="277"/>
    </location>
</feature>
<evidence type="ECO:0000256" key="1">
    <source>
        <dbReference type="SAM" id="MobiDB-lite"/>
    </source>
</evidence>
<proteinExistence type="predicted"/>
<feature type="region of interest" description="Disordered" evidence="1">
    <location>
        <begin position="173"/>
        <end position="209"/>
    </location>
</feature>
<evidence type="ECO:0000313" key="2">
    <source>
        <dbReference type="EMBL" id="KAG5384912.1"/>
    </source>
</evidence>
<name>A0ABQ7LFA5_BRACM</name>
<feature type="compositionally biased region" description="Basic and acidic residues" evidence="1">
    <location>
        <begin position="68"/>
        <end position="88"/>
    </location>
</feature>
<gene>
    <name evidence="2" type="primary">A09g512630.1_BraROA</name>
    <name evidence="2" type="ORF">IGI04_036382</name>
</gene>
<evidence type="ECO:0000313" key="3">
    <source>
        <dbReference type="Proteomes" id="UP000823674"/>
    </source>
</evidence>
<keyword evidence="3" id="KW-1185">Reference proteome</keyword>
<protein>
    <submittedName>
        <fullName evidence="2">Uncharacterized protein</fullName>
    </submittedName>
</protein>
<feature type="compositionally biased region" description="Acidic residues" evidence="1">
    <location>
        <begin position="241"/>
        <end position="254"/>
    </location>
</feature>
<dbReference type="EMBL" id="JADBGQ010000008">
    <property type="protein sequence ID" value="KAG5384912.1"/>
    <property type="molecule type" value="Genomic_DNA"/>
</dbReference>
<feature type="non-terminal residue" evidence="2">
    <location>
        <position position="315"/>
    </location>
</feature>
<feature type="region of interest" description="Disordered" evidence="1">
    <location>
        <begin position="61"/>
        <end position="137"/>
    </location>
</feature>
<reference evidence="2 3" key="1">
    <citation type="submission" date="2021-03" db="EMBL/GenBank/DDBJ databases">
        <authorList>
            <person name="King G.J."/>
            <person name="Bancroft I."/>
            <person name="Baten A."/>
            <person name="Bloomfield J."/>
            <person name="Borpatragohain P."/>
            <person name="He Z."/>
            <person name="Irish N."/>
            <person name="Irwin J."/>
            <person name="Liu K."/>
            <person name="Mauleon R.P."/>
            <person name="Moore J."/>
            <person name="Morris R."/>
            <person name="Ostergaard L."/>
            <person name="Wang B."/>
            <person name="Wells R."/>
        </authorList>
    </citation>
    <scope>NUCLEOTIDE SEQUENCE [LARGE SCALE GENOMIC DNA]</scope>
    <source>
        <strain evidence="2">R-o-18</strain>
        <tissue evidence="2">Leaf</tissue>
    </source>
</reference>
<organism evidence="2 3">
    <name type="scientific">Brassica rapa subsp. trilocularis</name>
    <dbReference type="NCBI Taxonomy" id="1813537"/>
    <lineage>
        <taxon>Eukaryota</taxon>
        <taxon>Viridiplantae</taxon>
        <taxon>Streptophyta</taxon>
        <taxon>Embryophyta</taxon>
        <taxon>Tracheophyta</taxon>
        <taxon>Spermatophyta</taxon>
        <taxon>Magnoliopsida</taxon>
        <taxon>eudicotyledons</taxon>
        <taxon>Gunneridae</taxon>
        <taxon>Pentapetalae</taxon>
        <taxon>rosids</taxon>
        <taxon>malvids</taxon>
        <taxon>Brassicales</taxon>
        <taxon>Brassicaceae</taxon>
        <taxon>Brassiceae</taxon>
        <taxon>Brassica</taxon>
    </lineage>
</organism>
<dbReference type="Proteomes" id="UP000823674">
    <property type="component" value="Chromosome A09"/>
</dbReference>
<sequence>MVRPRYGRSVKGLSLGFRIENRQGQEQLEAVKDRLGAVIVERLQGRERHLFGYNSHPFGPMAGNLCQNRERQTPKREERTDDPRREPARGLAVPGETGSWEARPEEMDTRQRDREKDKEKEMAPGERTPKGTLNQGPGRFSIQVLGLWPDCPWSDLDVLDRTWTLVRQTHREDSGHGKMCGEWGTKRTKSRKGKEAAGGSGPVIGYGANPTQVLQTQTGLVNEEIGEPLATFLPTEVQVDNPDEQQEEGREEEGDSSHAGDKTGPGDGAEELAEPSMREVMDVVKAMGTQMLAFTQEFTSFVNSSVGQMTPPQAT</sequence>
<accession>A0ABQ7LFA5</accession>
<comment type="caution">
    <text evidence="2">The sequence shown here is derived from an EMBL/GenBank/DDBJ whole genome shotgun (WGS) entry which is preliminary data.</text>
</comment>
<feature type="compositionally biased region" description="Basic and acidic residues" evidence="1">
    <location>
        <begin position="102"/>
        <end position="129"/>
    </location>
</feature>